<evidence type="ECO:0000313" key="2">
    <source>
        <dbReference type="EMBL" id="APM41410.1"/>
    </source>
</evidence>
<dbReference type="Pfam" id="PF07581">
    <property type="entry name" value="Glug"/>
    <property type="match status" value="3"/>
</dbReference>
<feature type="domain" description="GLUG" evidence="1">
    <location>
        <begin position="142"/>
        <end position="166"/>
    </location>
</feature>
<organism evidence="2 3">
    <name type="scientific">Clostridium kluyveri</name>
    <dbReference type="NCBI Taxonomy" id="1534"/>
    <lineage>
        <taxon>Bacteria</taxon>
        <taxon>Bacillati</taxon>
        <taxon>Bacillota</taxon>
        <taxon>Clostridia</taxon>
        <taxon>Eubacteriales</taxon>
        <taxon>Clostridiaceae</taxon>
        <taxon>Clostridium</taxon>
    </lineage>
</organism>
<protein>
    <recommendedName>
        <fullName evidence="1">GLUG domain-containing protein</fullName>
    </recommendedName>
</protein>
<dbReference type="OrthoDB" id="1938937at2"/>
<geneLocation type="plasmid" evidence="2">
    <name>unnamed</name>
</geneLocation>
<sequence>MANGSFAGGDGTTSNPYLIEDALDLNAIRNGLGKSYKLIKDIDLNISPYNNGEGWTPIGSANPSFTGVFDGNGHIISNLFINKPTIEIVGLFGYVRPPAIIKNVGIVNINVTGSRYVGGIVGYNTGGTIANCHSNGNISATSYNVGGIIGYNTASANSIISNCYSTCNVASVGSYAGGIAANNDYRAIIRNCYFAGTITFEQNMYIGGIAGRNTDTDGSIVSNSYWDKEASGISTSAGGTGLTTVQMKTPSSFVDWDTQVLDNGVTKVWKLKEGEYPKLWFEKPPNKYLIMRDNQYYSIQNNILTLLGTPTDDTQKEELFNNYGVEDLKEALLTPDANGNKLIDSLNDQFEIRMMKAK</sequence>
<dbReference type="AlphaFoldDB" id="A0A1L5FF03"/>
<proteinExistence type="predicted"/>
<dbReference type="InterPro" id="IPR011050">
    <property type="entry name" value="Pectin_lyase_fold/virulence"/>
</dbReference>
<dbReference type="Gene3D" id="2.160.20.110">
    <property type="match status" value="1"/>
</dbReference>
<dbReference type="Proteomes" id="UP000184604">
    <property type="component" value="Plasmid unnamed"/>
</dbReference>
<dbReference type="SUPFAM" id="SSF51126">
    <property type="entry name" value="Pectin lyase-like"/>
    <property type="match status" value="1"/>
</dbReference>
<name>A0A1L5FF03_CLOKL</name>
<feature type="domain" description="GLUG" evidence="1">
    <location>
        <begin position="113"/>
        <end position="139"/>
    </location>
</feature>
<accession>A0A1L5FF03</accession>
<feature type="domain" description="GLUG" evidence="1">
    <location>
        <begin position="173"/>
        <end position="199"/>
    </location>
</feature>
<dbReference type="InterPro" id="IPR011493">
    <property type="entry name" value="GLUG"/>
</dbReference>
<keyword evidence="2" id="KW-0614">Plasmid</keyword>
<evidence type="ECO:0000313" key="3">
    <source>
        <dbReference type="Proteomes" id="UP000184604"/>
    </source>
</evidence>
<dbReference type="RefSeq" id="WP_073541613.1">
    <property type="nucleotide sequence ID" value="NZ_CP018336.1"/>
</dbReference>
<evidence type="ECO:0000259" key="1">
    <source>
        <dbReference type="Pfam" id="PF07581"/>
    </source>
</evidence>
<dbReference type="EMBL" id="CP018336">
    <property type="protein sequence ID" value="APM41410.1"/>
    <property type="molecule type" value="Genomic_DNA"/>
</dbReference>
<reference evidence="2 3" key="1">
    <citation type="submission" date="2016-12" db="EMBL/GenBank/DDBJ databases">
        <title>Complete genome sequence of Clostridium kluyveri JZZ isolated from the pit mud of a Chinese flavor liquor-making factory.</title>
        <authorList>
            <person name="Wang Y."/>
        </authorList>
    </citation>
    <scope>NUCLEOTIDE SEQUENCE [LARGE SCALE GENOMIC DNA]</scope>
    <source>
        <strain evidence="2 3">JZZ</strain>
        <plasmid evidence="3">Plasmid unnamed</plasmid>
    </source>
</reference>
<gene>
    <name evidence="2" type="ORF">BS101_22155</name>
</gene>